<accession>A0ABU9VHC6</accession>
<evidence type="ECO:0000313" key="2">
    <source>
        <dbReference type="Proteomes" id="UP001418796"/>
    </source>
</evidence>
<protein>
    <recommendedName>
        <fullName evidence="3">DUF3918 domain-containing protein</fullName>
    </recommendedName>
</protein>
<dbReference type="Proteomes" id="UP001418796">
    <property type="component" value="Unassembled WGS sequence"/>
</dbReference>
<gene>
    <name evidence="1" type="ORF">MKY91_07600</name>
</gene>
<sequence length="62" mass="7322">MRRTMKPLLLVGLGAAIYSMNQAKSMSMKDEWLHKLEKLTSEPLISKKQWKKTRKKVMKAFR</sequence>
<organism evidence="1 2">
    <name type="scientific">Alkalicoccobacillus gibsonii</name>
    <dbReference type="NCBI Taxonomy" id="79881"/>
    <lineage>
        <taxon>Bacteria</taxon>
        <taxon>Bacillati</taxon>
        <taxon>Bacillota</taxon>
        <taxon>Bacilli</taxon>
        <taxon>Bacillales</taxon>
        <taxon>Bacillaceae</taxon>
        <taxon>Alkalicoccobacillus</taxon>
    </lineage>
</organism>
<evidence type="ECO:0000313" key="1">
    <source>
        <dbReference type="EMBL" id="MEN0643007.1"/>
    </source>
</evidence>
<dbReference type="EMBL" id="JBCITK010000001">
    <property type="protein sequence ID" value="MEN0643007.1"/>
    <property type="molecule type" value="Genomic_DNA"/>
</dbReference>
<reference evidence="1 2" key="1">
    <citation type="submission" date="2024-03" db="EMBL/GenBank/DDBJ databases">
        <title>Bacilli Hybrid Assemblies.</title>
        <authorList>
            <person name="Kovac J."/>
        </authorList>
    </citation>
    <scope>NUCLEOTIDE SEQUENCE [LARGE SCALE GENOMIC DNA]</scope>
    <source>
        <strain evidence="1 2">FSL R7-0666</strain>
    </source>
</reference>
<dbReference type="RefSeq" id="WP_343130027.1">
    <property type="nucleotide sequence ID" value="NZ_JBCITK010000001.1"/>
</dbReference>
<comment type="caution">
    <text evidence="1">The sequence shown here is derived from an EMBL/GenBank/DDBJ whole genome shotgun (WGS) entry which is preliminary data.</text>
</comment>
<proteinExistence type="predicted"/>
<keyword evidence="2" id="KW-1185">Reference proteome</keyword>
<evidence type="ECO:0008006" key="3">
    <source>
        <dbReference type="Google" id="ProtNLM"/>
    </source>
</evidence>
<name>A0ABU9VHC6_9BACI</name>